<dbReference type="SUPFAM" id="SSF88946">
    <property type="entry name" value="Sigma2 domain of RNA polymerase sigma factors"/>
    <property type="match status" value="1"/>
</dbReference>
<dbReference type="Pfam" id="PF12680">
    <property type="entry name" value="SnoaL_2"/>
    <property type="match status" value="1"/>
</dbReference>
<dbReference type="Pfam" id="PF08281">
    <property type="entry name" value="Sigma70_r4_2"/>
    <property type="match status" value="1"/>
</dbReference>
<dbReference type="SUPFAM" id="SSF54427">
    <property type="entry name" value="NTF2-like"/>
    <property type="match status" value="1"/>
</dbReference>
<feature type="domain" description="RNA polymerase sigma factor 70 region 4 type 2" evidence="7">
    <location>
        <begin position="151"/>
        <end position="202"/>
    </location>
</feature>
<keyword evidence="4" id="KW-0731">Sigma factor</keyword>
<name>A0ABU5RMJ0_9PSEU</name>
<evidence type="ECO:0000259" key="6">
    <source>
        <dbReference type="Pfam" id="PF04542"/>
    </source>
</evidence>
<dbReference type="InterPro" id="IPR013324">
    <property type="entry name" value="RNA_pol_sigma_r3/r4-like"/>
</dbReference>
<evidence type="ECO:0000259" key="8">
    <source>
        <dbReference type="Pfam" id="PF12680"/>
    </source>
</evidence>
<dbReference type="NCBIfam" id="NF006089">
    <property type="entry name" value="PRK08241.1"/>
    <property type="match status" value="1"/>
</dbReference>
<dbReference type="PANTHER" id="PTHR43133">
    <property type="entry name" value="RNA POLYMERASE ECF-TYPE SIGMA FACTO"/>
    <property type="match status" value="1"/>
</dbReference>
<dbReference type="CDD" id="cd06171">
    <property type="entry name" value="Sigma70_r4"/>
    <property type="match status" value="1"/>
</dbReference>
<dbReference type="InterPro" id="IPR007627">
    <property type="entry name" value="RNA_pol_sigma70_r2"/>
</dbReference>
<dbReference type="Gene3D" id="3.10.450.50">
    <property type="match status" value="1"/>
</dbReference>
<dbReference type="RefSeq" id="WP_323336531.1">
    <property type="nucleotide sequence ID" value="NZ_JAYFSI010000018.1"/>
</dbReference>
<dbReference type="InterPro" id="IPR036388">
    <property type="entry name" value="WH-like_DNA-bd_sf"/>
</dbReference>
<dbReference type="EMBL" id="JAYFSI010000018">
    <property type="protein sequence ID" value="MEA5366929.1"/>
    <property type="molecule type" value="Genomic_DNA"/>
</dbReference>
<comment type="subunit">
    <text evidence="2">Interacts transiently with the RNA polymerase catalytic core formed by RpoA, RpoB, RpoC and RpoZ (2 alpha, 1 beta, 1 beta' and 1 omega subunit) to form the RNA polymerase holoenzyme that can initiate transcription.</text>
</comment>
<evidence type="ECO:0000256" key="1">
    <source>
        <dbReference type="ARBA" id="ARBA00010641"/>
    </source>
</evidence>
<sequence>MSTPGTRLDEEDHTLVAAALAGDREAFGGFVERYRAALQVHCYRMLGSFDDAEDMVQETFLRAWNKRTTFERRSAFRSWLYRIATNACLDHLDRRARQPVPHDLGPGAEAATSPSELPWLQPVPDRLLDAVSSSEGDPQAAVVDKETIELAFLTAIQYLPPRQRAVLVMRDVLGWPAKDTAELLGMSVPSANSGLQRARAALKEHLPPRRMEWAPDTDPTEAERALLQQYMAAHEKVDLDAITELLCADARLTMPPLPVLYDGRETIVAFAGETLGEGRYGEFRLVPTRANRQPACAKYVCRPGDEEFRAHSLDVLRVADGRVAEITTFQPDVFPAFGLPPLLSVGARDAGR</sequence>
<dbReference type="PANTHER" id="PTHR43133:SF65">
    <property type="entry name" value="ECF RNA POLYMERASE SIGMA FACTOR SIGG"/>
    <property type="match status" value="1"/>
</dbReference>
<dbReference type="InterPro" id="IPR037401">
    <property type="entry name" value="SnoaL-like"/>
</dbReference>
<feature type="domain" description="RNA polymerase sigma-70 region 2" evidence="6">
    <location>
        <begin position="30"/>
        <end position="97"/>
    </location>
</feature>
<keyword evidence="5" id="KW-0804">Transcription</keyword>
<keyword evidence="10" id="KW-1185">Reference proteome</keyword>
<evidence type="ECO:0000256" key="5">
    <source>
        <dbReference type="ARBA" id="ARBA00023163"/>
    </source>
</evidence>
<dbReference type="Gene3D" id="1.10.10.10">
    <property type="entry name" value="Winged helix-like DNA-binding domain superfamily/Winged helix DNA-binding domain"/>
    <property type="match status" value="1"/>
</dbReference>
<dbReference type="InterPro" id="IPR013249">
    <property type="entry name" value="RNA_pol_sigma70_r4_t2"/>
</dbReference>
<dbReference type="Pfam" id="PF04542">
    <property type="entry name" value="Sigma70_r2"/>
    <property type="match status" value="1"/>
</dbReference>
<evidence type="ECO:0000256" key="2">
    <source>
        <dbReference type="ARBA" id="ARBA00011344"/>
    </source>
</evidence>
<dbReference type="Gene3D" id="1.10.1740.10">
    <property type="match status" value="1"/>
</dbReference>
<dbReference type="InterPro" id="IPR039425">
    <property type="entry name" value="RNA_pol_sigma-70-like"/>
</dbReference>
<evidence type="ECO:0000256" key="4">
    <source>
        <dbReference type="ARBA" id="ARBA00023082"/>
    </source>
</evidence>
<dbReference type="InterPro" id="IPR014305">
    <property type="entry name" value="RNA_pol_sigma-G_actinobac"/>
</dbReference>
<accession>A0ABU5RMJ0</accession>
<comment type="similarity">
    <text evidence="1">Belongs to the sigma-70 factor family. ECF subfamily.</text>
</comment>
<dbReference type="InterPro" id="IPR013325">
    <property type="entry name" value="RNA_pol_sigma_r2"/>
</dbReference>
<evidence type="ECO:0000256" key="3">
    <source>
        <dbReference type="ARBA" id="ARBA00023015"/>
    </source>
</evidence>
<dbReference type="Proteomes" id="UP001304298">
    <property type="component" value="Unassembled WGS sequence"/>
</dbReference>
<evidence type="ECO:0000313" key="9">
    <source>
        <dbReference type="EMBL" id="MEA5366929.1"/>
    </source>
</evidence>
<organism evidence="9 10">
    <name type="scientific">Amycolatopsis heterodermiae</name>
    <dbReference type="NCBI Taxonomy" id="3110235"/>
    <lineage>
        <taxon>Bacteria</taxon>
        <taxon>Bacillati</taxon>
        <taxon>Actinomycetota</taxon>
        <taxon>Actinomycetes</taxon>
        <taxon>Pseudonocardiales</taxon>
        <taxon>Pseudonocardiaceae</taxon>
        <taxon>Amycolatopsis</taxon>
    </lineage>
</organism>
<dbReference type="NCBIfam" id="TIGR02937">
    <property type="entry name" value="sigma70-ECF"/>
    <property type="match status" value="1"/>
</dbReference>
<evidence type="ECO:0000259" key="7">
    <source>
        <dbReference type="Pfam" id="PF08281"/>
    </source>
</evidence>
<comment type="caution">
    <text evidence="9">The sequence shown here is derived from an EMBL/GenBank/DDBJ whole genome shotgun (WGS) entry which is preliminary data.</text>
</comment>
<dbReference type="NCBIfam" id="TIGR02960">
    <property type="entry name" value="SigX5"/>
    <property type="match status" value="1"/>
</dbReference>
<evidence type="ECO:0000313" key="10">
    <source>
        <dbReference type="Proteomes" id="UP001304298"/>
    </source>
</evidence>
<gene>
    <name evidence="9" type="ORF">VA596_45880</name>
</gene>
<dbReference type="SUPFAM" id="SSF88659">
    <property type="entry name" value="Sigma3 and sigma4 domains of RNA polymerase sigma factors"/>
    <property type="match status" value="1"/>
</dbReference>
<dbReference type="InterPro" id="IPR032710">
    <property type="entry name" value="NTF2-like_dom_sf"/>
</dbReference>
<protein>
    <submittedName>
        <fullName evidence="9">Sigma-70 family RNA polymerase sigma factor</fullName>
    </submittedName>
</protein>
<dbReference type="InterPro" id="IPR014284">
    <property type="entry name" value="RNA_pol_sigma-70_dom"/>
</dbReference>
<proteinExistence type="inferred from homology"/>
<reference evidence="9 10" key="1">
    <citation type="submission" date="2023-12" db="EMBL/GenBank/DDBJ databases">
        <title>Amycolatopsis sp. V23-08.</title>
        <authorList>
            <person name="Somphong A."/>
        </authorList>
    </citation>
    <scope>NUCLEOTIDE SEQUENCE [LARGE SCALE GENOMIC DNA]</scope>
    <source>
        <strain evidence="9 10">V23-08</strain>
    </source>
</reference>
<keyword evidence="3" id="KW-0805">Transcription regulation</keyword>
<feature type="domain" description="SnoaL-like" evidence="8">
    <location>
        <begin position="228"/>
        <end position="326"/>
    </location>
</feature>